<gene>
    <name evidence="1" type="ORF">L9F63_004850</name>
</gene>
<evidence type="ECO:0000313" key="1">
    <source>
        <dbReference type="EMBL" id="KAJ9579502.1"/>
    </source>
</evidence>
<organism evidence="1 2">
    <name type="scientific">Diploptera punctata</name>
    <name type="common">Pacific beetle cockroach</name>
    <dbReference type="NCBI Taxonomy" id="6984"/>
    <lineage>
        <taxon>Eukaryota</taxon>
        <taxon>Metazoa</taxon>
        <taxon>Ecdysozoa</taxon>
        <taxon>Arthropoda</taxon>
        <taxon>Hexapoda</taxon>
        <taxon>Insecta</taxon>
        <taxon>Pterygota</taxon>
        <taxon>Neoptera</taxon>
        <taxon>Polyneoptera</taxon>
        <taxon>Dictyoptera</taxon>
        <taxon>Blattodea</taxon>
        <taxon>Blaberoidea</taxon>
        <taxon>Blaberidae</taxon>
        <taxon>Diplopterinae</taxon>
        <taxon>Diploptera</taxon>
    </lineage>
</organism>
<proteinExistence type="predicted"/>
<reference evidence="1" key="2">
    <citation type="submission" date="2023-05" db="EMBL/GenBank/DDBJ databases">
        <authorList>
            <person name="Fouks B."/>
        </authorList>
    </citation>
    <scope>NUCLEOTIDE SEQUENCE</scope>
    <source>
        <strain evidence="1">Stay&amp;Tobe</strain>
        <tissue evidence="1">Testes</tissue>
    </source>
</reference>
<accession>A0AAD7ZFS3</accession>
<dbReference type="Proteomes" id="UP001233999">
    <property type="component" value="Unassembled WGS sequence"/>
</dbReference>
<dbReference type="EMBL" id="JASPKZ010008389">
    <property type="protein sequence ID" value="KAJ9579502.1"/>
    <property type="molecule type" value="Genomic_DNA"/>
</dbReference>
<protein>
    <submittedName>
        <fullName evidence="1">Uncharacterized protein</fullName>
    </submittedName>
</protein>
<evidence type="ECO:0000313" key="2">
    <source>
        <dbReference type="Proteomes" id="UP001233999"/>
    </source>
</evidence>
<comment type="caution">
    <text evidence="1">The sequence shown here is derived from an EMBL/GenBank/DDBJ whole genome shotgun (WGS) entry which is preliminary data.</text>
</comment>
<name>A0AAD7ZFS3_DIPPU</name>
<keyword evidence="2" id="KW-1185">Reference proteome</keyword>
<reference evidence="1" key="1">
    <citation type="journal article" date="2023" name="IScience">
        <title>Live-bearing cockroach genome reveals convergent evolutionary mechanisms linked to viviparity in insects and beyond.</title>
        <authorList>
            <person name="Fouks B."/>
            <person name="Harrison M.C."/>
            <person name="Mikhailova A.A."/>
            <person name="Marchal E."/>
            <person name="English S."/>
            <person name="Carruthers M."/>
            <person name="Jennings E.C."/>
            <person name="Chiamaka E.L."/>
            <person name="Frigard R.A."/>
            <person name="Pippel M."/>
            <person name="Attardo G.M."/>
            <person name="Benoit J.B."/>
            <person name="Bornberg-Bauer E."/>
            <person name="Tobe S.S."/>
        </authorList>
    </citation>
    <scope>NUCLEOTIDE SEQUENCE</scope>
    <source>
        <strain evidence="1">Stay&amp;Tobe</strain>
    </source>
</reference>
<dbReference type="AlphaFoldDB" id="A0AAD7ZFS3"/>
<sequence length="56" mass="6288">MTTRSVSKMADINVSFRQRALIEFLVKEEQSAVDIHQRLQCANEMPAWVPAVLGDG</sequence>